<keyword evidence="2" id="KW-1185">Reference proteome</keyword>
<sequence length="310" mass="36832">MAQLIKLQDYISRYEIDFYRYPGQFIRLKKENWHKVYEHWELNQPRIETPEELETSGTKESFSLKNLFIRRKEKDLFAQPSISTEQITDIPRDEEQLKHKFLDHIFRFQLKWASSTIREQSELSDDYKYSSTLKFLLQRLPDSFLVLYQPIFRLKNATVEGDIIIITPLSVLCLTFLDEGEGVKIIPKEGRTWFVEQADVQSRILSPLISLKRTEHIIKSIFAKYDIDMPVKKVVISEKNEMVTDMETYNTNYIGEGQYEEWFTQLRKLSSPLKHVQLKAGEALLKHCQTTSFERPEWLEDEEPTMFDLM</sequence>
<dbReference type="AlphaFoldDB" id="A0A6G1X9Z5"/>
<evidence type="ECO:0000313" key="1">
    <source>
        <dbReference type="EMBL" id="MRG87749.1"/>
    </source>
</evidence>
<gene>
    <name evidence="1" type="ORF">GH754_15800</name>
</gene>
<dbReference type="Proteomes" id="UP000480185">
    <property type="component" value="Unassembled WGS sequence"/>
</dbReference>
<dbReference type="OrthoDB" id="2433183at2"/>
<dbReference type="RefSeq" id="WP_153729635.1">
    <property type="nucleotide sequence ID" value="NZ_WJNH01000011.1"/>
</dbReference>
<proteinExistence type="predicted"/>
<dbReference type="EMBL" id="WJNH01000011">
    <property type="protein sequence ID" value="MRG87749.1"/>
    <property type="molecule type" value="Genomic_DNA"/>
</dbReference>
<name>A0A6G1X9Z5_9BACI</name>
<protein>
    <submittedName>
        <fullName evidence="1">NERD domain-containing protein</fullName>
    </submittedName>
</protein>
<reference evidence="1 2" key="1">
    <citation type="submission" date="2019-11" db="EMBL/GenBank/DDBJ databases">
        <authorList>
            <person name="Li J."/>
        </authorList>
    </citation>
    <scope>NUCLEOTIDE SEQUENCE [LARGE SCALE GENOMIC DNA]</scope>
    <source>
        <strain evidence="1 2">J4</strain>
    </source>
</reference>
<comment type="caution">
    <text evidence="1">The sequence shown here is derived from an EMBL/GenBank/DDBJ whole genome shotgun (WGS) entry which is preliminary data.</text>
</comment>
<organism evidence="1 2">
    <name type="scientific">Salinibacillus xinjiangensis</name>
    <dbReference type="NCBI Taxonomy" id="1229268"/>
    <lineage>
        <taxon>Bacteria</taxon>
        <taxon>Bacillati</taxon>
        <taxon>Bacillota</taxon>
        <taxon>Bacilli</taxon>
        <taxon>Bacillales</taxon>
        <taxon>Bacillaceae</taxon>
        <taxon>Salinibacillus</taxon>
    </lineage>
</organism>
<accession>A0A6G1X9Z5</accession>
<evidence type="ECO:0000313" key="2">
    <source>
        <dbReference type="Proteomes" id="UP000480185"/>
    </source>
</evidence>